<feature type="transmembrane region" description="Helical" evidence="2">
    <location>
        <begin position="312"/>
        <end position="334"/>
    </location>
</feature>
<organism evidence="3 4">
    <name type="scientific">Leptospirillum ferriphilum YSK</name>
    <dbReference type="NCBI Taxonomy" id="1441628"/>
    <lineage>
        <taxon>Bacteria</taxon>
        <taxon>Pseudomonadati</taxon>
        <taxon>Nitrospirota</taxon>
        <taxon>Nitrospiria</taxon>
        <taxon>Nitrospirales</taxon>
        <taxon>Nitrospiraceae</taxon>
        <taxon>Leptospirillum</taxon>
    </lineage>
</organism>
<keyword evidence="2" id="KW-1133">Transmembrane helix</keyword>
<evidence type="ECO:0000313" key="3">
    <source>
        <dbReference type="EMBL" id="AIA32053.1"/>
    </source>
</evidence>
<dbReference type="HOGENOM" id="CLU_789417_0_0_0"/>
<feature type="transmembrane region" description="Helical" evidence="2">
    <location>
        <begin position="145"/>
        <end position="166"/>
    </location>
</feature>
<evidence type="ECO:0000256" key="1">
    <source>
        <dbReference type="SAM" id="MobiDB-lite"/>
    </source>
</evidence>
<dbReference type="RefSeq" id="WP_014962215.1">
    <property type="nucleotide sequence ID" value="NZ_CP007243.1"/>
</dbReference>
<evidence type="ECO:0000313" key="4">
    <source>
        <dbReference type="Proteomes" id="UP000027059"/>
    </source>
</evidence>
<gene>
    <name evidence="3" type="ORF">Y981_12990</name>
</gene>
<dbReference type="KEGG" id="lfp:Y981_12990"/>
<dbReference type="Proteomes" id="UP000027059">
    <property type="component" value="Chromosome"/>
</dbReference>
<dbReference type="OrthoDB" id="9879509at2"/>
<name>A0A059XYQ5_9BACT</name>
<proteinExistence type="predicted"/>
<protein>
    <submittedName>
        <fullName evidence="3">Uncharacterized protein</fullName>
    </submittedName>
</protein>
<sequence>MKNRWLIFGPFLMSVFLLGTLALSVHYYRESFLPGPVFSPGHPRLQRPFDLRLPLPELGNSKPGDVVRVEIRKNRNAFFSTAYYAPGSLVLKLPVQVTSCGVCIRLSLWDAGSYQVKIQNEQSGTTLVDLPLTVIAPFSLYRNDLILLTAILVLSFFSGKAVASIVRSILPDRLASPLVHRTLIAAFVFFALGLSSLPLRANPPLDHTPPDSSGTLHESEGRPDAAPALILPPSQETSGVLKISHNMDSWTDYGRSLTFFEGPVKNLVSSSSSLLLPDDGRYFLTFWTSDKNQTRQISWVLRANPVSPPFPWTLYAGLVLLSFSGFLAGTYHFGSRSDSPSGTRYQAELLP</sequence>
<feature type="region of interest" description="Disordered" evidence="1">
    <location>
        <begin position="203"/>
        <end position="223"/>
    </location>
</feature>
<keyword evidence="2" id="KW-0472">Membrane</keyword>
<dbReference type="AlphaFoldDB" id="A0A059XYQ5"/>
<feature type="transmembrane region" description="Helical" evidence="2">
    <location>
        <begin position="178"/>
        <end position="199"/>
    </location>
</feature>
<reference evidence="3 4" key="2">
    <citation type="journal article" date="2015" name="Biomed. Res. Int.">
        <title>Effects of Arsenite Resistance on the Growth and Functional Gene Expression of Leptospirillum ferriphilum and Acidithiobacillus thiooxidans in Pure Culture and Coculture.</title>
        <authorList>
            <person name="Jiang H."/>
            <person name="Liang Y."/>
            <person name="Yin H."/>
            <person name="Xiao Y."/>
            <person name="Guo X."/>
            <person name="Xu Y."/>
            <person name="Hu Q."/>
            <person name="Liu H."/>
            <person name="Liu X."/>
        </authorList>
    </citation>
    <scope>NUCLEOTIDE SEQUENCE [LARGE SCALE GENOMIC DNA]</scope>
    <source>
        <strain evidence="3 4">YSK</strain>
    </source>
</reference>
<dbReference type="EMBL" id="CP007243">
    <property type="protein sequence ID" value="AIA32053.1"/>
    <property type="molecule type" value="Genomic_DNA"/>
</dbReference>
<evidence type="ECO:0000256" key="2">
    <source>
        <dbReference type="SAM" id="Phobius"/>
    </source>
</evidence>
<keyword evidence="4" id="KW-1185">Reference proteome</keyword>
<keyword evidence="2" id="KW-0812">Transmembrane</keyword>
<reference evidence="4" key="1">
    <citation type="submission" date="2014-02" db="EMBL/GenBank/DDBJ databases">
        <title>Complete genome sequence and comparative genomic analysis of the nitrogen-fixing bacterium Leptospirillum ferriphilum YSK.</title>
        <authorList>
            <person name="Guo X."/>
            <person name="Yin H."/>
            <person name="Liang Y."/>
            <person name="Hu Q."/>
            <person name="Ma L."/>
            <person name="Xiao Y."/>
            <person name="Zhang X."/>
            <person name="Qiu G."/>
            <person name="Liu X."/>
        </authorList>
    </citation>
    <scope>NUCLEOTIDE SEQUENCE [LARGE SCALE GENOMIC DNA]</scope>
    <source>
        <strain evidence="4">YSK</strain>
    </source>
</reference>
<accession>A0A059XYQ5</accession>